<evidence type="ECO:0000313" key="10">
    <source>
        <dbReference type="EMBL" id="KAL3117119.1"/>
    </source>
</evidence>
<dbReference type="InterPro" id="IPR036578">
    <property type="entry name" value="SMAD_MH1_sf"/>
</dbReference>
<dbReference type="PANTHER" id="PTHR13703">
    <property type="entry name" value="SMAD"/>
    <property type="match status" value="1"/>
</dbReference>
<dbReference type="InterPro" id="IPR003619">
    <property type="entry name" value="MAD_homology1_Dwarfin-type"/>
</dbReference>
<dbReference type="PROSITE" id="PS51075">
    <property type="entry name" value="MH1"/>
    <property type="match status" value="1"/>
</dbReference>
<keyword evidence="6 7" id="KW-0539">Nucleus</keyword>
<dbReference type="SUPFAM" id="SSF56366">
    <property type="entry name" value="SMAD MH1 domain"/>
    <property type="match status" value="1"/>
</dbReference>
<dbReference type="GO" id="GO:0046872">
    <property type="term" value="F:metal ion binding"/>
    <property type="evidence" value="ECO:0007669"/>
    <property type="project" value="UniProtKB-KW"/>
</dbReference>
<dbReference type="InterPro" id="IPR001132">
    <property type="entry name" value="SMAD_dom_Dwarfin-type"/>
</dbReference>
<accession>A0ABD2LPQ4</accession>
<keyword evidence="2" id="KW-0479">Metal-binding</keyword>
<keyword evidence="4 7" id="KW-0805">Transcription regulation</keyword>
<dbReference type="Pfam" id="PF03166">
    <property type="entry name" value="MH2"/>
    <property type="match status" value="1"/>
</dbReference>
<evidence type="ECO:0000259" key="9">
    <source>
        <dbReference type="PROSITE" id="PS51076"/>
    </source>
</evidence>
<dbReference type="PANTHER" id="PTHR13703:SF65">
    <property type="entry name" value="DWARFIN SMA-3"/>
    <property type="match status" value="1"/>
</dbReference>
<feature type="domain" description="MH2" evidence="9">
    <location>
        <begin position="272"/>
        <end position="466"/>
    </location>
</feature>
<dbReference type="InterPro" id="IPR013019">
    <property type="entry name" value="MAD_homology_MH1"/>
</dbReference>
<evidence type="ECO:0000256" key="2">
    <source>
        <dbReference type="ARBA" id="ARBA00022723"/>
    </source>
</evidence>
<dbReference type="GO" id="GO:0051239">
    <property type="term" value="P:regulation of multicellular organismal process"/>
    <property type="evidence" value="ECO:0007669"/>
    <property type="project" value="UniProtKB-ARBA"/>
</dbReference>
<dbReference type="Gene3D" id="3.90.520.10">
    <property type="entry name" value="SMAD MH1 domain"/>
    <property type="match status" value="1"/>
</dbReference>
<gene>
    <name evidence="10" type="ORF">niasHT_007522</name>
</gene>
<sequence>MNLFTSLDPSVKKLLGWKMGDEEEKWALKAVESLVKKMQKRKHQGYGTVEDLEYALSHPGSSSNCVTIPRSLDGRLQVSHRKGLPHVIYCRVWRWPNLQSHQIRILSTTDCMFPYDGRSEQICINPYHYHRIEMLGQSKPVPPPSSSSSVVPFSSFSPSSSSIGTFSSPSPSAAASLPSASPSASSVSSASPSVPSFRHVHSYPQITHQQQFISTNVISDQSALSSASPTAALFTQSPSALSDDDDFMAQQQQRHNAALQQQLCHHSQPCCWCSICYYELNSRVGEPFKVLESIVVIDGFTNPSGAGRICLGLLSNVNRNATIENTRRHIGMGIRLMCTDNNVLLLNQSEAAVFVQSRNANFKYSLQPTAVCRVPPGATMLIFDFHLFAGMLEKAKENGYQHVYEIVKMCFVRLSFVKGWGADYPRSDVTSTPCWLEIQLHQPMAWTDAALSQLDPPDHNGVTSVS</sequence>
<dbReference type="GO" id="GO:0009791">
    <property type="term" value="P:post-embryonic development"/>
    <property type="evidence" value="ECO:0007669"/>
    <property type="project" value="UniProtKB-ARBA"/>
</dbReference>
<evidence type="ECO:0000256" key="7">
    <source>
        <dbReference type="RuleBase" id="RU361195"/>
    </source>
</evidence>
<evidence type="ECO:0000256" key="4">
    <source>
        <dbReference type="ARBA" id="ARBA00023015"/>
    </source>
</evidence>
<dbReference type="Gene3D" id="2.60.200.10">
    <property type="match status" value="1"/>
</dbReference>
<evidence type="ECO:0000259" key="8">
    <source>
        <dbReference type="PROSITE" id="PS51075"/>
    </source>
</evidence>
<organism evidence="10 11">
    <name type="scientific">Heterodera trifolii</name>
    <dbReference type="NCBI Taxonomy" id="157864"/>
    <lineage>
        <taxon>Eukaryota</taxon>
        <taxon>Metazoa</taxon>
        <taxon>Ecdysozoa</taxon>
        <taxon>Nematoda</taxon>
        <taxon>Chromadorea</taxon>
        <taxon>Rhabditida</taxon>
        <taxon>Tylenchina</taxon>
        <taxon>Tylenchomorpha</taxon>
        <taxon>Tylenchoidea</taxon>
        <taxon>Heteroderidae</taxon>
        <taxon>Heteroderinae</taxon>
        <taxon>Heterodera</taxon>
    </lineage>
</organism>
<protein>
    <recommendedName>
        <fullName evidence="7">Mothers against decapentaplegic homolog</fullName>
        <shortName evidence="7">MAD homolog</shortName>
        <shortName evidence="7">Mothers against DPP homolog</shortName>
    </recommendedName>
    <alternativeName>
        <fullName evidence="7">SMAD family member</fullName>
    </alternativeName>
</protein>
<dbReference type="SMART" id="SM00524">
    <property type="entry name" value="DWB"/>
    <property type="match status" value="1"/>
</dbReference>
<dbReference type="Pfam" id="PF03165">
    <property type="entry name" value="MH1"/>
    <property type="match status" value="1"/>
</dbReference>
<dbReference type="Proteomes" id="UP001620626">
    <property type="component" value="Unassembled WGS sequence"/>
</dbReference>
<keyword evidence="5 7" id="KW-0804">Transcription</keyword>
<dbReference type="InterPro" id="IPR008984">
    <property type="entry name" value="SMAD_FHA_dom_sf"/>
</dbReference>
<keyword evidence="3" id="KW-0862">Zinc</keyword>
<dbReference type="InterPro" id="IPR017855">
    <property type="entry name" value="SMAD-like_dom_sf"/>
</dbReference>
<evidence type="ECO:0000256" key="6">
    <source>
        <dbReference type="ARBA" id="ARBA00023242"/>
    </source>
</evidence>
<dbReference type="GO" id="GO:0005737">
    <property type="term" value="C:cytoplasm"/>
    <property type="evidence" value="ECO:0007669"/>
    <property type="project" value="UniProtKB-SubCell"/>
</dbReference>
<proteinExistence type="inferred from homology"/>
<dbReference type="GO" id="GO:0005634">
    <property type="term" value="C:nucleus"/>
    <property type="evidence" value="ECO:0007669"/>
    <property type="project" value="UniProtKB-SubCell"/>
</dbReference>
<evidence type="ECO:0000256" key="1">
    <source>
        <dbReference type="ARBA" id="ARBA00005545"/>
    </source>
</evidence>
<dbReference type="SUPFAM" id="SSF49879">
    <property type="entry name" value="SMAD/FHA domain"/>
    <property type="match status" value="1"/>
</dbReference>
<feature type="domain" description="MH1" evidence="8">
    <location>
        <begin position="9"/>
        <end position="138"/>
    </location>
</feature>
<name>A0ABD2LPQ4_9BILA</name>
<dbReference type="AlphaFoldDB" id="A0ABD2LPQ4"/>
<evidence type="ECO:0000256" key="5">
    <source>
        <dbReference type="ARBA" id="ARBA00023163"/>
    </source>
</evidence>
<comment type="caution">
    <text evidence="10">The sequence shown here is derived from an EMBL/GenBank/DDBJ whole genome shotgun (WGS) entry which is preliminary data.</text>
</comment>
<comment type="subcellular location">
    <subcellularLocation>
        <location evidence="7">Cytoplasm</location>
    </subcellularLocation>
    <subcellularLocation>
        <location evidence="7">Nucleus</location>
    </subcellularLocation>
</comment>
<dbReference type="GO" id="GO:0050793">
    <property type="term" value="P:regulation of developmental process"/>
    <property type="evidence" value="ECO:0007669"/>
    <property type="project" value="UniProtKB-ARBA"/>
</dbReference>
<reference evidence="10 11" key="1">
    <citation type="submission" date="2024-10" db="EMBL/GenBank/DDBJ databases">
        <authorList>
            <person name="Kim D."/>
        </authorList>
    </citation>
    <scope>NUCLEOTIDE SEQUENCE [LARGE SCALE GENOMIC DNA]</scope>
    <source>
        <strain evidence="10">BH-2024</strain>
    </source>
</reference>
<evidence type="ECO:0000313" key="11">
    <source>
        <dbReference type="Proteomes" id="UP001620626"/>
    </source>
</evidence>
<dbReference type="EMBL" id="JBICBT010000334">
    <property type="protein sequence ID" value="KAL3117119.1"/>
    <property type="molecule type" value="Genomic_DNA"/>
</dbReference>
<keyword evidence="7" id="KW-0963">Cytoplasm</keyword>
<evidence type="ECO:0000256" key="3">
    <source>
        <dbReference type="ARBA" id="ARBA00022833"/>
    </source>
</evidence>
<dbReference type="PROSITE" id="PS51076">
    <property type="entry name" value="MH2"/>
    <property type="match status" value="1"/>
</dbReference>
<keyword evidence="11" id="KW-1185">Reference proteome</keyword>
<dbReference type="SMART" id="SM00523">
    <property type="entry name" value="DWA"/>
    <property type="match status" value="1"/>
</dbReference>
<comment type="similarity">
    <text evidence="1 7">Belongs to the dwarfin/SMAD family.</text>
</comment>
<dbReference type="InterPro" id="IPR013790">
    <property type="entry name" value="Dwarfin"/>
</dbReference>